<name>A0A250VVC1_STROL</name>
<evidence type="ECO:0000313" key="3">
    <source>
        <dbReference type="Proteomes" id="UP000217446"/>
    </source>
</evidence>
<dbReference type="SMART" id="SM01101">
    <property type="entry name" value="CRISPR_assoc"/>
    <property type="match status" value="1"/>
</dbReference>
<dbReference type="Pfam" id="PF08798">
    <property type="entry name" value="CRISPR_assoc"/>
    <property type="match status" value="1"/>
</dbReference>
<dbReference type="RefSeq" id="WP_079065867.1">
    <property type="nucleotide sequence ID" value="NZ_BDQI01000042.1"/>
</dbReference>
<accession>A0A250VVC1</accession>
<dbReference type="EMBL" id="BDQI01000042">
    <property type="protein sequence ID" value="GAX57910.1"/>
    <property type="molecule type" value="Genomic_DNA"/>
</dbReference>
<feature type="region of interest" description="Disordered" evidence="1">
    <location>
        <begin position="168"/>
        <end position="195"/>
    </location>
</feature>
<dbReference type="Proteomes" id="UP000217446">
    <property type="component" value="Unassembled WGS sequence"/>
</dbReference>
<evidence type="ECO:0000256" key="1">
    <source>
        <dbReference type="SAM" id="MobiDB-lite"/>
    </source>
</evidence>
<dbReference type="AlphaFoldDB" id="A0A250VVC1"/>
<dbReference type="STRING" id="1963.AQJ27_48065"/>
<keyword evidence="3" id="KW-1185">Reference proteome</keyword>
<organism evidence="2 3">
    <name type="scientific">Streptomyces olivochromogenes</name>
    <dbReference type="NCBI Taxonomy" id="1963"/>
    <lineage>
        <taxon>Bacteria</taxon>
        <taxon>Bacillati</taxon>
        <taxon>Actinomycetota</taxon>
        <taxon>Actinomycetes</taxon>
        <taxon>Kitasatosporales</taxon>
        <taxon>Streptomycetaceae</taxon>
        <taxon>Streptomyces</taxon>
    </lineage>
</organism>
<dbReference type="SUPFAM" id="SSF117987">
    <property type="entry name" value="CRISPR-associated protein"/>
    <property type="match status" value="2"/>
</dbReference>
<dbReference type="Gene3D" id="3.30.70.1200">
    <property type="entry name" value="Crispr-associated protein, domain 1"/>
    <property type="match status" value="1"/>
</dbReference>
<evidence type="ECO:0000313" key="2">
    <source>
        <dbReference type="EMBL" id="GAX57910.1"/>
    </source>
</evidence>
<protein>
    <submittedName>
        <fullName evidence="2">Type I-E CRISPR-associated protein Cas6/Cse3/CasE</fullName>
    </submittedName>
</protein>
<dbReference type="InterPro" id="IPR010179">
    <property type="entry name" value="CRISPR-assoc_prot_Cse3"/>
</dbReference>
<gene>
    <name evidence="2" type="ORF">SO3561_09481</name>
</gene>
<comment type="caution">
    <text evidence="2">The sequence shown here is derived from an EMBL/GenBank/DDBJ whole genome shotgun (WGS) entry which is preliminary data.</text>
</comment>
<reference evidence="3" key="1">
    <citation type="submission" date="2017-05" db="EMBL/GenBank/DDBJ databases">
        <title>Streptomyces olivochromogenes NBRC 3561 whole genome shotgun sequence.</title>
        <authorList>
            <person name="Dohra H."/>
            <person name="Kodani S."/>
        </authorList>
    </citation>
    <scope>NUCLEOTIDE SEQUENCE [LARGE SCALE GENOMIC DNA]</scope>
    <source>
        <strain evidence="3">NBRC 3561</strain>
    </source>
</reference>
<proteinExistence type="predicted"/>
<sequence length="239" mass="26425">MTNTPEMMLTTTATLTRIRLNRRSRAVRRDLTDTARLHKTVMLLAPDDLGEHPRQKAGLLFRLEDATDDSPPILLIQSHQPPDLTRLPQDYGSAETRALHPMFQALTPSRAVRYRITANASAVRRVLDDHQPVNNKYGRKTVALYGDDALAWWQRRAHQAGLALTTTDTTPARFRHPHKPPNLSTGPGEADHAPGPSHVLTRFDGLATITDPDQLRHALLTGIGRGKPYGASLLSLAPA</sequence>
<dbReference type="Gene3D" id="3.30.70.1210">
    <property type="entry name" value="Crispr-associated protein, domain 2"/>
    <property type="match status" value="1"/>
</dbReference>
<dbReference type="CDD" id="cd09727">
    <property type="entry name" value="Cas6_I-E"/>
    <property type="match status" value="1"/>
</dbReference>